<dbReference type="Proteomes" id="UP001221686">
    <property type="component" value="Unassembled WGS sequence"/>
</dbReference>
<proteinExistence type="predicted"/>
<keyword evidence="2" id="KW-1185">Reference proteome</keyword>
<reference evidence="1 2" key="1">
    <citation type="submission" date="2022-11" db="EMBL/GenBank/DDBJ databases">
        <title>Minimal conservation of predation-associated metabolite biosynthetic gene clusters underscores biosynthetic potential of Myxococcota including descriptions for ten novel species: Archangium lansinium sp. nov., Myxococcus landrumus sp. nov., Nannocystis bai.</title>
        <authorList>
            <person name="Ahearne A."/>
            <person name="Stevens C."/>
            <person name="Dowd S."/>
        </authorList>
    </citation>
    <scope>NUCLEOTIDE SEQUENCE [LARGE SCALE GENOMIC DNA]</scope>
    <source>
        <strain evidence="1 2">BB15-2</strain>
    </source>
</reference>
<evidence type="ECO:0000313" key="2">
    <source>
        <dbReference type="Proteomes" id="UP001221686"/>
    </source>
</evidence>
<protein>
    <submittedName>
        <fullName evidence="1">Uncharacterized protein</fullName>
    </submittedName>
</protein>
<gene>
    <name evidence="1" type="ORF">POL25_37100</name>
</gene>
<accession>A0ABT5ECQ4</accession>
<name>A0ABT5ECQ4_9BACT</name>
<dbReference type="RefSeq" id="WP_272091093.1">
    <property type="nucleotide sequence ID" value="NZ_JAQNDL010000003.1"/>
</dbReference>
<comment type="caution">
    <text evidence="1">The sequence shown here is derived from an EMBL/GenBank/DDBJ whole genome shotgun (WGS) entry which is preliminary data.</text>
</comment>
<evidence type="ECO:0000313" key="1">
    <source>
        <dbReference type="EMBL" id="MDC0722566.1"/>
    </source>
</evidence>
<organism evidence="1 2">
    <name type="scientific">Nannocystis bainbridge</name>
    <dbReference type="NCBI Taxonomy" id="2995303"/>
    <lineage>
        <taxon>Bacteria</taxon>
        <taxon>Pseudomonadati</taxon>
        <taxon>Myxococcota</taxon>
        <taxon>Polyangia</taxon>
        <taxon>Nannocystales</taxon>
        <taxon>Nannocystaceae</taxon>
        <taxon>Nannocystis</taxon>
    </lineage>
</organism>
<sequence>MTSRADIVARSGRKIAAALAGSLVLLLGSGYLLSRGEPPPQQLPAAGPELAVALGVPAADADSARRHFDDFDPRPDHVALAPPPIEPVPRDSLTEDRQAWLANPGPQVVIDGSGQAKLEAARAAATAELQKALDGRARGLLRACGGKNPNNLFVQATFGADGKLLSHEFAGHGDDAAVRDCLAAQPFAMTIAPPGAEMQLRGVLAPP</sequence>
<dbReference type="EMBL" id="JAQNDL010000003">
    <property type="protein sequence ID" value="MDC0722566.1"/>
    <property type="molecule type" value="Genomic_DNA"/>
</dbReference>